<evidence type="ECO:0000256" key="1">
    <source>
        <dbReference type="SAM" id="SignalP"/>
    </source>
</evidence>
<dbReference type="STRING" id="266749.SAMN05421876_101259"/>
<dbReference type="EMBL" id="JSYL01000001">
    <property type="protein sequence ID" value="KIA90554.1"/>
    <property type="molecule type" value="Genomic_DNA"/>
</dbReference>
<protein>
    <recommendedName>
        <fullName evidence="4">DUF2911 domain-containing protein</fullName>
    </recommendedName>
</protein>
<dbReference type="RefSeq" id="WP_039347619.1">
    <property type="nucleotide sequence ID" value="NZ_FOLA01000001.1"/>
</dbReference>
<dbReference type="Proteomes" id="UP000031473">
    <property type="component" value="Unassembled WGS sequence"/>
</dbReference>
<comment type="caution">
    <text evidence="2">The sequence shown here is derived from an EMBL/GenBank/DDBJ whole genome shotgun (WGS) entry which is preliminary data.</text>
</comment>
<feature type="signal peptide" evidence="1">
    <location>
        <begin position="1"/>
        <end position="18"/>
    </location>
</feature>
<organism evidence="2 3">
    <name type="scientific">Kaistella jeonii</name>
    <dbReference type="NCBI Taxonomy" id="266749"/>
    <lineage>
        <taxon>Bacteria</taxon>
        <taxon>Pseudomonadati</taxon>
        <taxon>Bacteroidota</taxon>
        <taxon>Flavobacteriia</taxon>
        <taxon>Flavobacteriales</taxon>
        <taxon>Weeksellaceae</taxon>
        <taxon>Chryseobacterium group</taxon>
        <taxon>Kaistella</taxon>
    </lineage>
</organism>
<name>A0A0C1FRN1_9FLAO</name>
<sequence length="199" mass="22335">MKKLLLTAFLAVSVTAYSQWSTPAPSPKQMIEQQFSLSKITVEYGRPGVKGRKIFGDLVPFSKVWRAGANAATKITFGQNVNFGGKMVMAGSYSLFVIPMEKEWKIILNSNADQWGAYSYDEKLNIADVTVLVQKLSDKQEYFEISLQPVDDHTTNLAMKWDMTQVLVPVKEAKPETVLKIIEKLNDIKQIEKDAAAKK</sequence>
<gene>
    <name evidence="2" type="ORF">OA86_01330</name>
</gene>
<dbReference type="AlphaFoldDB" id="A0A0C1FRN1"/>
<keyword evidence="3" id="KW-1185">Reference proteome</keyword>
<evidence type="ECO:0008006" key="4">
    <source>
        <dbReference type="Google" id="ProtNLM"/>
    </source>
</evidence>
<dbReference type="OrthoDB" id="187854at2"/>
<feature type="chain" id="PRO_5002131641" description="DUF2911 domain-containing protein" evidence="1">
    <location>
        <begin position="19"/>
        <end position="199"/>
    </location>
</feature>
<accession>A0A0C1FRN1</accession>
<proteinExistence type="predicted"/>
<evidence type="ECO:0000313" key="2">
    <source>
        <dbReference type="EMBL" id="KIA90554.1"/>
    </source>
</evidence>
<keyword evidence="1" id="KW-0732">Signal</keyword>
<dbReference type="Pfam" id="PF11138">
    <property type="entry name" value="DUF2911"/>
    <property type="match status" value="1"/>
</dbReference>
<dbReference type="InterPro" id="IPR021314">
    <property type="entry name" value="DUF2911"/>
</dbReference>
<evidence type="ECO:0000313" key="3">
    <source>
        <dbReference type="Proteomes" id="UP000031473"/>
    </source>
</evidence>
<reference evidence="2 3" key="1">
    <citation type="submission" date="2014-10" db="EMBL/GenBank/DDBJ databases">
        <title>Kaistella jeonii genome.</title>
        <authorList>
            <person name="Clayton J.T."/>
            <person name="Newman J.D."/>
        </authorList>
    </citation>
    <scope>NUCLEOTIDE SEQUENCE [LARGE SCALE GENOMIC DNA]</scope>
    <source>
        <strain evidence="2 3">DSM 17048</strain>
    </source>
</reference>